<dbReference type="AlphaFoldDB" id="A0A934X4Z8"/>
<evidence type="ECO:0000313" key="1">
    <source>
        <dbReference type="EMBL" id="MBK6300294.1"/>
    </source>
</evidence>
<gene>
    <name evidence="1" type="ORF">IPF40_04290</name>
</gene>
<accession>A0A934X4Z8</accession>
<protein>
    <submittedName>
        <fullName evidence="1">Dehydrogenase</fullName>
    </submittedName>
</protein>
<evidence type="ECO:0000313" key="2">
    <source>
        <dbReference type="Proteomes" id="UP000718281"/>
    </source>
</evidence>
<comment type="caution">
    <text evidence="1">The sequence shown here is derived from an EMBL/GenBank/DDBJ whole genome shotgun (WGS) entry which is preliminary data.</text>
</comment>
<proteinExistence type="predicted"/>
<dbReference type="EMBL" id="JADIXZ010000003">
    <property type="protein sequence ID" value="MBK6300294.1"/>
    <property type="molecule type" value="Genomic_DNA"/>
</dbReference>
<dbReference type="SUPFAM" id="SSF51735">
    <property type="entry name" value="NAD(P)-binding Rossmann-fold domains"/>
    <property type="match status" value="1"/>
</dbReference>
<organism evidence="1 2">
    <name type="scientific">Candidatus Phosphoribacter hodrii</name>
    <dbReference type="NCBI Taxonomy" id="2953743"/>
    <lineage>
        <taxon>Bacteria</taxon>
        <taxon>Bacillati</taxon>
        <taxon>Actinomycetota</taxon>
        <taxon>Actinomycetes</taxon>
        <taxon>Micrococcales</taxon>
        <taxon>Dermatophilaceae</taxon>
        <taxon>Candidatus Phosphoribacter</taxon>
    </lineage>
</organism>
<dbReference type="Gene3D" id="3.40.50.720">
    <property type="entry name" value="NAD(P)-binding Rossmann-like Domain"/>
    <property type="match status" value="1"/>
</dbReference>
<reference evidence="1 2" key="1">
    <citation type="submission" date="2020-10" db="EMBL/GenBank/DDBJ databases">
        <title>Connecting structure to function with the recovery of over 1000 high-quality activated sludge metagenome-assembled genomes encoding full-length rRNA genes using long-read sequencing.</title>
        <authorList>
            <person name="Singleton C.M."/>
            <person name="Petriglieri F."/>
            <person name="Kristensen J.M."/>
            <person name="Kirkegaard R.H."/>
            <person name="Michaelsen T.Y."/>
            <person name="Andersen M.H."/>
            <person name="Karst S.M."/>
            <person name="Dueholm M.S."/>
            <person name="Nielsen P.H."/>
            <person name="Albertsen M."/>
        </authorList>
    </citation>
    <scope>NUCLEOTIDE SEQUENCE [LARGE SCALE GENOMIC DNA]</scope>
    <source>
        <strain evidence="1">AalE_18-Q3-R2-46_BAT3C.188</strain>
    </source>
</reference>
<sequence>MPRKRLVVVNITLQGPEWDFDEKVTFAGRDFRLIRVGTTGDLDAAEKLVWQWSLKADAVAVTGVREAQASGVFKGDPLEVRQVLETTARVPVRDGSMLADVLQEWAIRRVQAEMPGYFNNARTVVLSGKNYERTIRVLREFTANIDFVDPALRTDVPIALNTNPVVAKAAEVGMWTWRLTPGFFKDHSQGPVEWVSDKLAHRAARDADIIVGSYAELMHFGLEDLAGKTVVTNAVSDGRLAELTSRGVDLIIDATPRPFQFMVVTAMLEAMAAAINTEERELTTDDLLELIQAAELEPRLLRPNGDKRKSRFAFVIHPLSAQYFNNVEAIGALSRVPGMGDVVEKAMAYIPPFIYSHVTGIESPTGAEAEGWLISVGGTPKEMLAHSPEFTYSRLLEAADLARKLGAQVMGLGAFTKVVGDAGVTVAKRAPLPVTTGNSYSASGALWAAHAALRKLGIARVDDHGIIHGKAMVVGATGAIGSVCARLLALVTDELWLVSPETAKLLAIKKDIESENPRAVLHVTARPGDALAEMDLIVTATSAAGNKVLDIMKVKPGCVITDVARPLDMSAEDVAKRPDVLVIESGEIELPGDVHMGNIGLPAGVAYACLAETVVLALEGRYETFTVGRNIEWPKVKEIYQLGLKHGMKLATISGVGGVFTDDDFARVREAALAARATASSDANAT</sequence>
<dbReference type="InterPro" id="IPR036291">
    <property type="entry name" value="NAD(P)-bd_dom_sf"/>
</dbReference>
<name>A0A934X4Z8_9MICO</name>
<dbReference type="Proteomes" id="UP000718281">
    <property type="component" value="Unassembled WGS sequence"/>
</dbReference>